<proteinExistence type="predicted"/>
<dbReference type="PROSITE" id="PS51819">
    <property type="entry name" value="VOC"/>
    <property type="match status" value="1"/>
</dbReference>
<organism evidence="2 3">
    <name type="scientific">Deminuibacter soli</name>
    <dbReference type="NCBI Taxonomy" id="2291815"/>
    <lineage>
        <taxon>Bacteria</taxon>
        <taxon>Pseudomonadati</taxon>
        <taxon>Bacteroidota</taxon>
        <taxon>Chitinophagia</taxon>
        <taxon>Chitinophagales</taxon>
        <taxon>Chitinophagaceae</taxon>
        <taxon>Deminuibacter</taxon>
    </lineage>
</organism>
<feature type="domain" description="VOC" evidence="1">
    <location>
        <begin position="9"/>
        <end position="125"/>
    </location>
</feature>
<dbReference type="SUPFAM" id="SSF54593">
    <property type="entry name" value="Glyoxalase/Bleomycin resistance protein/Dihydroxybiphenyl dioxygenase"/>
    <property type="match status" value="1"/>
</dbReference>
<dbReference type="Gene3D" id="3.30.720.120">
    <property type="match status" value="1"/>
</dbReference>
<reference evidence="2 3" key="1">
    <citation type="submission" date="2018-08" db="EMBL/GenBank/DDBJ databases">
        <title>Chitinophagaceae sp. K23C18032701, a novel bacterium isolated from forest soil.</title>
        <authorList>
            <person name="Wang C."/>
        </authorList>
    </citation>
    <scope>NUCLEOTIDE SEQUENCE [LARGE SCALE GENOMIC DNA]</scope>
    <source>
        <strain evidence="2 3">K23C18032701</strain>
    </source>
</reference>
<dbReference type="PANTHER" id="PTHR34109:SF1">
    <property type="entry name" value="VOC DOMAIN-CONTAINING PROTEIN"/>
    <property type="match status" value="1"/>
</dbReference>
<evidence type="ECO:0000313" key="2">
    <source>
        <dbReference type="EMBL" id="RFM28016.1"/>
    </source>
</evidence>
<dbReference type="OrthoDB" id="9795306at2"/>
<dbReference type="Pfam" id="PF00903">
    <property type="entry name" value="Glyoxalase"/>
    <property type="match status" value="1"/>
</dbReference>
<dbReference type="InterPro" id="IPR029068">
    <property type="entry name" value="Glyas_Bleomycin-R_OHBP_Dase"/>
</dbReference>
<dbReference type="PANTHER" id="PTHR34109">
    <property type="entry name" value="BNAUNNG04460D PROTEIN-RELATED"/>
    <property type="match status" value="1"/>
</dbReference>
<sequence length="125" mass="13569">MSTTTIPQTHQQIMPYLVVPGAAGFSAFVQEVFGAKETYRAMRDESTVMHAEVMIGNSTIMFADSTAAYNVQTAGLFIYVEDADAAFRRALKAGATVVNEMADQSYGRSGGVKDPFGITWWITSV</sequence>
<dbReference type="InterPro" id="IPR037523">
    <property type="entry name" value="VOC_core"/>
</dbReference>
<comment type="caution">
    <text evidence="2">The sequence shown here is derived from an EMBL/GenBank/DDBJ whole genome shotgun (WGS) entry which is preliminary data.</text>
</comment>
<dbReference type="Gene3D" id="3.30.720.110">
    <property type="match status" value="1"/>
</dbReference>
<dbReference type="EMBL" id="QTJU01000003">
    <property type="protein sequence ID" value="RFM28016.1"/>
    <property type="molecule type" value="Genomic_DNA"/>
</dbReference>
<evidence type="ECO:0000259" key="1">
    <source>
        <dbReference type="PROSITE" id="PS51819"/>
    </source>
</evidence>
<accession>A0A3E1NJA1</accession>
<gene>
    <name evidence="2" type="ORF">DXN05_10770</name>
</gene>
<dbReference type="InterPro" id="IPR004360">
    <property type="entry name" value="Glyas_Fos-R_dOase_dom"/>
</dbReference>
<protein>
    <submittedName>
        <fullName evidence="2">VOC family protein</fullName>
    </submittedName>
</protein>
<evidence type="ECO:0000313" key="3">
    <source>
        <dbReference type="Proteomes" id="UP000261284"/>
    </source>
</evidence>
<name>A0A3E1NJA1_9BACT</name>
<dbReference type="Proteomes" id="UP000261284">
    <property type="component" value="Unassembled WGS sequence"/>
</dbReference>
<keyword evidence="3" id="KW-1185">Reference proteome</keyword>
<dbReference type="AlphaFoldDB" id="A0A3E1NJA1"/>
<dbReference type="CDD" id="cd07246">
    <property type="entry name" value="VOC_like"/>
    <property type="match status" value="1"/>
</dbReference>
<dbReference type="RefSeq" id="WP_116847262.1">
    <property type="nucleotide sequence ID" value="NZ_QTJU01000003.1"/>
</dbReference>